<gene>
    <name evidence="2" type="ORF">L211DRAFT_895982</name>
</gene>
<keyword evidence="3" id="KW-1185">Reference proteome</keyword>
<sequence length="154" mass="17440">MATPSISAEHGYTLRNVRYYYSHSSQCYGDTSMATPSITPGYGSSSTPPNTTTATLVDVSDSDRKEEIEGNSEEEEDEDPRTSWKAAEEDWEKKIAAYDMALAYWRDEDRKWGEGRLSLEVEIASLKEEIASLKKEARKPNTPTVNSRYKRLTK</sequence>
<organism evidence="2 3">
    <name type="scientific">Terfezia boudieri ATCC MYA-4762</name>
    <dbReference type="NCBI Taxonomy" id="1051890"/>
    <lineage>
        <taxon>Eukaryota</taxon>
        <taxon>Fungi</taxon>
        <taxon>Dikarya</taxon>
        <taxon>Ascomycota</taxon>
        <taxon>Pezizomycotina</taxon>
        <taxon>Pezizomycetes</taxon>
        <taxon>Pezizales</taxon>
        <taxon>Pezizaceae</taxon>
        <taxon>Terfezia</taxon>
    </lineage>
</organism>
<feature type="region of interest" description="Disordered" evidence="1">
    <location>
        <begin position="35"/>
        <end position="84"/>
    </location>
</feature>
<protein>
    <submittedName>
        <fullName evidence="2">Uncharacterized protein</fullName>
    </submittedName>
</protein>
<feature type="compositionally biased region" description="Low complexity" evidence="1">
    <location>
        <begin position="35"/>
        <end position="55"/>
    </location>
</feature>
<feature type="compositionally biased region" description="Acidic residues" evidence="1">
    <location>
        <begin position="69"/>
        <end position="79"/>
    </location>
</feature>
<proteinExistence type="predicted"/>
<evidence type="ECO:0000256" key="1">
    <source>
        <dbReference type="SAM" id="MobiDB-lite"/>
    </source>
</evidence>
<dbReference type="Proteomes" id="UP000267821">
    <property type="component" value="Unassembled WGS sequence"/>
</dbReference>
<accession>A0A3N4LGC3</accession>
<dbReference type="EMBL" id="ML121584">
    <property type="protein sequence ID" value="RPB19731.1"/>
    <property type="molecule type" value="Genomic_DNA"/>
</dbReference>
<feature type="region of interest" description="Disordered" evidence="1">
    <location>
        <begin position="134"/>
        <end position="154"/>
    </location>
</feature>
<dbReference type="InParanoid" id="A0A3N4LGC3"/>
<reference evidence="2 3" key="1">
    <citation type="journal article" date="2018" name="Nat. Ecol. Evol.">
        <title>Pezizomycetes genomes reveal the molecular basis of ectomycorrhizal truffle lifestyle.</title>
        <authorList>
            <person name="Murat C."/>
            <person name="Payen T."/>
            <person name="Noel B."/>
            <person name="Kuo A."/>
            <person name="Morin E."/>
            <person name="Chen J."/>
            <person name="Kohler A."/>
            <person name="Krizsan K."/>
            <person name="Balestrini R."/>
            <person name="Da Silva C."/>
            <person name="Montanini B."/>
            <person name="Hainaut M."/>
            <person name="Levati E."/>
            <person name="Barry K.W."/>
            <person name="Belfiori B."/>
            <person name="Cichocki N."/>
            <person name="Clum A."/>
            <person name="Dockter R.B."/>
            <person name="Fauchery L."/>
            <person name="Guy J."/>
            <person name="Iotti M."/>
            <person name="Le Tacon F."/>
            <person name="Lindquist E.A."/>
            <person name="Lipzen A."/>
            <person name="Malagnac F."/>
            <person name="Mello A."/>
            <person name="Molinier V."/>
            <person name="Miyauchi S."/>
            <person name="Poulain J."/>
            <person name="Riccioni C."/>
            <person name="Rubini A."/>
            <person name="Sitrit Y."/>
            <person name="Splivallo R."/>
            <person name="Traeger S."/>
            <person name="Wang M."/>
            <person name="Zifcakova L."/>
            <person name="Wipf D."/>
            <person name="Zambonelli A."/>
            <person name="Paolocci F."/>
            <person name="Nowrousian M."/>
            <person name="Ottonello S."/>
            <person name="Baldrian P."/>
            <person name="Spatafora J.W."/>
            <person name="Henrissat B."/>
            <person name="Nagy L.G."/>
            <person name="Aury J.M."/>
            <person name="Wincker P."/>
            <person name="Grigoriev I.V."/>
            <person name="Bonfante P."/>
            <person name="Martin F.M."/>
        </authorList>
    </citation>
    <scope>NUCLEOTIDE SEQUENCE [LARGE SCALE GENOMIC DNA]</scope>
    <source>
        <strain evidence="2 3">ATCC MYA-4762</strain>
    </source>
</reference>
<evidence type="ECO:0000313" key="3">
    <source>
        <dbReference type="Proteomes" id="UP000267821"/>
    </source>
</evidence>
<evidence type="ECO:0000313" key="2">
    <source>
        <dbReference type="EMBL" id="RPB19731.1"/>
    </source>
</evidence>
<name>A0A3N4LGC3_9PEZI</name>
<dbReference type="AlphaFoldDB" id="A0A3N4LGC3"/>